<dbReference type="CDD" id="cd14750">
    <property type="entry name" value="PBP2_TMBP"/>
    <property type="match status" value="1"/>
</dbReference>
<evidence type="ECO:0000256" key="1">
    <source>
        <dbReference type="ARBA" id="ARBA00004418"/>
    </source>
</evidence>
<dbReference type="RefSeq" id="WP_180280027.1">
    <property type="nucleotide sequence ID" value="NZ_JABFDB010000001.1"/>
</dbReference>
<dbReference type="Proteomes" id="UP000584642">
    <property type="component" value="Unassembled WGS sequence"/>
</dbReference>
<dbReference type="PROSITE" id="PS51257">
    <property type="entry name" value="PROKAR_LIPOPROTEIN"/>
    <property type="match status" value="1"/>
</dbReference>
<dbReference type="PANTHER" id="PTHR43649:SF34">
    <property type="entry name" value="ABC TRANSPORTER PERIPLASMIC-BINDING PROTEIN YCJN-RELATED"/>
    <property type="match status" value="1"/>
</dbReference>
<evidence type="ECO:0000256" key="4">
    <source>
        <dbReference type="ARBA" id="ARBA00022729"/>
    </source>
</evidence>
<gene>
    <name evidence="6" type="ORF">HND93_00975</name>
</gene>
<reference evidence="6 7" key="1">
    <citation type="submission" date="2020-05" db="EMBL/GenBank/DDBJ databases">
        <title>Azospirillum oleiclasticum sp. nov, a nitrogen-fixing and heavy crude oil-emulsifying bacterium isolated from the crude oil of Yumen Oilfield.</title>
        <authorList>
            <person name="Wu D."/>
            <person name="Cai M."/>
            <person name="Zhang X."/>
        </authorList>
    </citation>
    <scope>NUCLEOTIDE SEQUENCE [LARGE SCALE GENOMIC DNA]</scope>
    <source>
        <strain evidence="6 7">ROY-1-1-2</strain>
    </source>
</reference>
<keyword evidence="7" id="KW-1185">Reference proteome</keyword>
<comment type="similarity">
    <text evidence="2">Belongs to the bacterial solute-binding protein 1 family.</text>
</comment>
<dbReference type="InterPro" id="IPR006059">
    <property type="entry name" value="SBP"/>
</dbReference>
<keyword evidence="3" id="KW-0813">Transport</keyword>
<accession>A0ABX2T1Z9</accession>
<dbReference type="EMBL" id="JABFDB010000001">
    <property type="protein sequence ID" value="NYZ18268.1"/>
    <property type="molecule type" value="Genomic_DNA"/>
</dbReference>
<name>A0ABX2T1Z9_9PROT</name>
<feature type="chain" id="PRO_5045382639" evidence="5">
    <location>
        <begin position="29"/>
        <end position="426"/>
    </location>
</feature>
<evidence type="ECO:0000313" key="6">
    <source>
        <dbReference type="EMBL" id="NYZ18268.1"/>
    </source>
</evidence>
<dbReference type="Pfam" id="PF01547">
    <property type="entry name" value="SBP_bac_1"/>
    <property type="match status" value="1"/>
</dbReference>
<proteinExistence type="inferred from homology"/>
<comment type="subcellular location">
    <subcellularLocation>
        <location evidence="1">Periplasm</location>
    </subcellularLocation>
</comment>
<dbReference type="Gene3D" id="3.40.190.10">
    <property type="entry name" value="Periplasmic binding protein-like II"/>
    <property type="match status" value="2"/>
</dbReference>
<organism evidence="6 7">
    <name type="scientific">Azospirillum oleiclasticum</name>
    <dbReference type="NCBI Taxonomy" id="2735135"/>
    <lineage>
        <taxon>Bacteria</taxon>
        <taxon>Pseudomonadati</taxon>
        <taxon>Pseudomonadota</taxon>
        <taxon>Alphaproteobacteria</taxon>
        <taxon>Rhodospirillales</taxon>
        <taxon>Azospirillaceae</taxon>
        <taxon>Azospirillum</taxon>
    </lineage>
</organism>
<comment type="caution">
    <text evidence="6">The sequence shown here is derived from an EMBL/GenBank/DDBJ whole genome shotgun (WGS) entry which is preliminary data.</text>
</comment>
<feature type="signal peptide" evidence="5">
    <location>
        <begin position="1"/>
        <end position="28"/>
    </location>
</feature>
<evidence type="ECO:0000313" key="7">
    <source>
        <dbReference type="Proteomes" id="UP000584642"/>
    </source>
</evidence>
<evidence type="ECO:0000256" key="2">
    <source>
        <dbReference type="ARBA" id="ARBA00008520"/>
    </source>
</evidence>
<dbReference type="SUPFAM" id="SSF53850">
    <property type="entry name" value="Periplasmic binding protein-like II"/>
    <property type="match status" value="1"/>
</dbReference>
<dbReference type="InterPro" id="IPR050490">
    <property type="entry name" value="Bact_solute-bd_prot1"/>
</dbReference>
<evidence type="ECO:0000256" key="5">
    <source>
        <dbReference type="SAM" id="SignalP"/>
    </source>
</evidence>
<dbReference type="PANTHER" id="PTHR43649">
    <property type="entry name" value="ARABINOSE-BINDING PROTEIN-RELATED"/>
    <property type="match status" value="1"/>
</dbReference>
<evidence type="ECO:0000256" key="3">
    <source>
        <dbReference type="ARBA" id="ARBA00022448"/>
    </source>
</evidence>
<sequence>MAATRPIAALATALTIAVPALVTGAPQAATITVACSALGIGQRLCREGAEAWAAGSGNTVRFVAMPKAAGDQLALYQQLLAAGSGDIDVLQIDVVWPGLLAGYLADLSGRVPPGTLDAHLKPLADNATVKGRLVALPWFTDVGLLYHRTDLLARYGRAVPKSWAELEETARIVQRGERAAGRDRLWGYVWQGRAYEGLTVNALEWVDSFGGGFIAPDGRVTVTEPPVVDAIAMAAGWVGTISPVGVLNYTEEEARGVFQSGNAVFMRNWPYAWPLANAADSPVRGVVGVSPLPAGPGGRASGALGGQMLAVNDNSPNRDAAADLVVALTGPTEQKRRAIAGGYNPTIRALYDDPEILAAQPFVAEVRRAVDTAIARPARAAGMRYTQASAAIRDAVHGALSGRQPAQDAMEELDRTLWRISRGGRW</sequence>
<protein>
    <submittedName>
        <fullName evidence="6">ABC transporter substrate-binding protein</fullName>
    </submittedName>
</protein>
<keyword evidence="4 5" id="KW-0732">Signal</keyword>